<dbReference type="Gene3D" id="1.10.357.10">
    <property type="entry name" value="Tetracycline Repressor, domain 2"/>
    <property type="match status" value="1"/>
</dbReference>
<keyword evidence="2 4" id="KW-0238">DNA-binding</keyword>
<dbReference type="PROSITE" id="PS50977">
    <property type="entry name" value="HTH_TETR_2"/>
    <property type="match status" value="1"/>
</dbReference>
<dbReference type="PRINTS" id="PR00455">
    <property type="entry name" value="HTHTETR"/>
</dbReference>
<keyword evidence="7" id="KW-1185">Reference proteome</keyword>
<gene>
    <name evidence="6" type="ORF">LPTSP4_13990</name>
</gene>
<name>A0A2P2DZ26_9LEPT</name>
<dbReference type="EMBL" id="BFBB01000003">
    <property type="protein sequence ID" value="GBF49879.1"/>
    <property type="molecule type" value="Genomic_DNA"/>
</dbReference>
<dbReference type="AlphaFoldDB" id="A0A2P2DZ26"/>
<evidence type="ECO:0000313" key="6">
    <source>
        <dbReference type="EMBL" id="GBF49879.1"/>
    </source>
</evidence>
<accession>A0A2P2DZ26</accession>
<keyword evidence="3" id="KW-0804">Transcription</keyword>
<dbReference type="InterPro" id="IPR009057">
    <property type="entry name" value="Homeodomain-like_sf"/>
</dbReference>
<feature type="DNA-binding region" description="H-T-H motif" evidence="4">
    <location>
        <begin position="35"/>
        <end position="54"/>
    </location>
</feature>
<dbReference type="PANTHER" id="PTHR30055">
    <property type="entry name" value="HTH-TYPE TRANSCRIPTIONAL REGULATOR RUTR"/>
    <property type="match status" value="1"/>
</dbReference>
<evidence type="ECO:0000256" key="4">
    <source>
        <dbReference type="PROSITE-ProRule" id="PRU00335"/>
    </source>
</evidence>
<organism evidence="6 7">
    <name type="scientific">Leptospira ryugenii</name>
    <dbReference type="NCBI Taxonomy" id="1917863"/>
    <lineage>
        <taxon>Bacteria</taxon>
        <taxon>Pseudomonadati</taxon>
        <taxon>Spirochaetota</taxon>
        <taxon>Spirochaetia</taxon>
        <taxon>Leptospirales</taxon>
        <taxon>Leptospiraceae</taxon>
        <taxon>Leptospira</taxon>
    </lineage>
</organism>
<evidence type="ECO:0000313" key="7">
    <source>
        <dbReference type="Proteomes" id="UP000245133"/>
    </source>
</evidence>
<proteinExistence type="predicted"/>
<dbReference type="GO" id="GO:0003700">
    <property type="term" value="F:DNA-binding transcription factor activity"/>
    <property type="evidence" value="ECO:0007669"/>
    <property type="project" value="TreeGrafter"/>
</dbReference>
<dbReference type="InterPro" id="IPR050109">
    <property type="entry name" value="HTH-type_TetR-like_transc_reg"/>
</dbReference>
<feature type="domain" description="HTH tetR-type" evidence="5">
    <location>
        <begin position="12"/>
        <end position="72"/>
    </location>
</feature>
<comment type="caution">
    <text evidence="6">The sequence shown here is derived from an EMBL/GenBank/DDBJ whole genome shotgun (WGS) entry which is preliminary data.</text>
</comment>
<dbReference type="Proteomes" id="UP000245133">
    <property type="component" value="Unassembled WGS sequence"/>
</dbReference>
<protein>
    <submittedName>
        <fullName evidence="6">Transcriptional regulator, TetR family</fullName>
    </submittedName>
</protein>
<dbReference type="Gene3D" id="1.10.10.60">
    <property type="entry name" value="Homeodomain-like"/>
    <property type="match status" value="1"/>
</dbReference>
<evidence type="ECO:0000256" key="1">
    <source>
        <dbReference type="ARBA" id="ARBA00023015"/>
    </source>
</evidence>
<evidence type="ECO:0000259" key="5">
    <source>
        <dbReference type="PROSITE" id="PS50977"/>
    </source>
</evidence>
<reference evidence="6 7" key="1">
    <citation type="submission" date="2018-02" db="EMBL/GenBank/DDBJ databases">
        <title>Novel Leptospira species isolated from soil and water in Japan.</title>
        <authorList>
            <person name="Nakao R."/>
            <person name="Masuzawa T."/>
        </authorList>
    </citation>
    <scope>NUCLEOTIDE SEQUENCE [LARGE SCALE GENOMIC DNA]</scope>
    <source>
        <strain evidence="6 7">YH101</strain>
    </source>
</reference>
<dbReference type="OrthoDB" id="9780824at2"/>
<evidence type="ECO:0000256" key="3">
    <source>
        <dbReference type="ARBA" id="ARBA00023163"/>
    </source>
</evidence>
<sequence length="209" mass="24031">MDRLPLRERKKHLIKEAIAQSARELFSERPFSQVTVAEVADHANVSVKTLFTYFRSKDDLLFFEESNFCEEILAALANRKPGSSYLEAMQGFLWDLIHELQGESILGSFPGFHTSMTIPELQPRLSLLWDRYEGLIAEQISKDEGFEPADPEPRIIASLLLLPFRQLTMASWRSTLEAMNPSKRISTLEKWHSRTQSLIADGIRMYGRK</sequence>
<evidence type="ECO:0000256" key="2">
    <source>
        <dbReference type="ARBA" id="ARBA00023125"/>
    </source>
</evidence>
<dbReference type="SUPFAM" id="SSF46689">
    <property type="entry name" value="Homeodomain-like"/>
    <property type="match status" value="1"/>
</dbReference>
<dbReference type="GO" id="GO:0000976">
    <property type="term" value="F:transcription cis-regulatory region binding"/>
    <property type="evidence" value="ECO:0007669"/>
    <property type="project" value="TreeGrafter"/>
</dbReference>
<dbReference type="PANTHER" id="PTHR30055:SF234">
    <property type="entry name" value="HTH-TYPE TRANSCRIPTIONAL REGULATOR BETI"/>
    <property type="match status" value="1"/>
</dbReference>
<dbReference type="InterPro" id="IPR001647">
    <property type="entry name" value="HTH_TetR"/>
</dbReference>
<keyword evidence="1" id="KW-0805">Transcription regulation</keyword>
<dbReference type="RefSeq" id="WP_108975143.1">
    <property type="nucleotide sequence ID" value="NZ_BFBB01000003.1"/>
</dbReference>
<dbReference type="Pfam" id="PF00440">
    <property type="entry name" value="TetR_N"/>
    <property type="match status" value="1"/>
</dbReference>